<evidence type="ECO:0000256" key="1">
    <source>
        <dbReference type="ARBA" id="ARBA00004496"/>
    </source>
</evidence>
<comment type="caution">
    <text evidence="9">The sequence shown here is derived from an EMBL/GenBank/DDBJ whole genome shotgun (WGS) entry which is preliminary data.</text>
</comment>
<organism evidence="9 10">
    <name type="scientific">Vibrio ulleungensis</name>
    <dbReference type="NCBI Taxonomy" id="2807619"/>
    <lineage>
        <taxon>Bacteria</taxon>
        <taxon>Pseudomonadati</taxon>
        <taxon>Pseudomonadota</taxon>
        <taxon>Gammaproteobacteria</taxon>
        <taxon>Vibrionales</taxon>
        <taxon>Vibrionaceae</taxon>
        <taxon>Vibrio</taxon>
    </lineage>
</organism>
<evidence type="ECO:0000256" key="2">
    <source>
        <dbReference type="ARBA" id="ARBA00006591"/>
    </source>
</evidence>
<comment type="subcellular location">
    <subcellularLocation>
        <location evidence="1 7">Cytoplasm</location>
    </subcellularLocation>
</comment>
<keyword evidence="6 7" id="KW-0862">Zinc</keyword>
<sequence>MNLPSPAQSQLEHIEHCISQQIQKAQQHFQRSFERPTFSFKLRGRAAGKAYLHLNQLRLNPVLFVQNEAEFYSDVIPHEIAHLLVYSLYGRVRPHGPEWQHMMQEVLGVPAHTRHQFDVTDVMGKTFAYRCGCDTHHLTIRRHNKIVRQQTRYRCTRCGDELQHVS</sequence>
<dbReference type="SMART" id="SM00731">
    <property type="entry name" value="SprT"/>
    <property type="match status" value="1"/>
</dbReference>
<feature type="binding site" evidence="7">
    <location>
        <position position="82"/>
    </location>
    <ligand>
        <name>Zn(2+)</name>
        <dbReference type="ChEBI" id="CHEBI:29105"/>
    </ligand>
</feature>
<feature type="domain" description="SprT-like" evidence="8">
    <location>
        <begin position="16"/>
        <end position="165"/>
    </location>
</feature>
<keyword evidence="9" id="KW-0482">Metalloprotease</keyword>
<feature type="active site" evidence="7">
    <location>
        <position position="79"/>
    </location>
</feature>
<dbReference type="Proteomes" id="UP000809621">
    <property type="component" value="Unassembled WGS sequence"/>
</dbReference>
<comment type="similarity">
    <text evidence="2 7">Belongs to the SprT family.</text>
</comment>
<dbReference type="NCBIfam" id="NF003421">
    <property type="entry name" value="PRK04860.1"/>
    <property type="match status" value="1"/>
</dbReference>
<dbReference type="RefSeq" id="WP_205159429.1">
    <property type="nucleotide sequence ID" value="NZ_JAFEUM010000007.1"/>
</dbReference>
<accession>A0ABS2HPH6</accession>
<evidence type="ECO:0000256" key="3">
    <source>
        <dbReference type="ARBA" id="ARBA00020082"/>
    </source>
</evidence>
<evidence type="ECO:0000256" key="7">
    <source>
        <dbReference type="HAMAP-Rule" id="MF_00746"/>
    </source>
</evidence>
<evidence type="ECO:0000313" key="9">
    <source>
        <dbReference type="EMBL" id="MBM7037934.1"/>
    </source>
</evidence>
<evidence type="ECO:0000256" key="5">
    <source>
        <dbReference type="ARBA" id="ARBA00022723"/>
    </source>
</evidence>
<keyword evidence="9" id="KW-0378">Hydrolase</keyword>
<protein>
    <recommendedName>
        <fullName evidence="3 7">Protein SprT</fullName>
    </recommendedName>
</protein>
<dbReference type="GO" id="GO:0008237">
    <property type="term" value="F:metallopeptidase activity"/>
    <property type="evidence" value="ECO:0007669"/>
    <property type="project" value="UniProtKB-KW"/>
</dbReference>
<evidence type="ECO:0000313" key="10">
    <source>
        <dbReference type="Proteomes" id="UP000809621"/>
    </source>
</evidence>
<name>A0ABS2HPH6_9VIBR</name>
<feature type="binding site" evidence="7">
    <location>
        <position position="78"/>
    </location>
    <ligand>
        <name>Zn(2+)</name>
        <dbReference type="ChEBI" id="CHEBI:29105"/>
    </ligand>
</feature>
<dbReference type="EMBL" id="JAFEUM010000007">
    <property type="protein sequence ID" value="MBM7037934.1"/>
    <property type="molecule type" value="Genomic_DNA"/>
</dbReference>
<keyword evidence="9" id="KW-0645">Protease</keyword>
<keyword evidence="4 7" id="KW-0963">Cytoplasm</keyword>
<dbReference type="InterPro" id="IPR035240">
    <property type="entry name" value="SprT_Zn_ribbon"/>
</dbReference>
<keyword evidence="5 7" id="KW-0479">Metal-binding</keyword>
<dbReference type="PANTHER" id="PTHR38773:SF1">
    <property type="entry name" value="PROTEIN SPRT"/>
    <property type="match status" value="1"/>
</dbReference>
<comment type="cofactor">
    <cofactor evidence="7">
        <name>Zn(2+)</name>
        <dbReference type="ChEBI" id="CHEBI:29105"/>
    </cofactor>
    <text evidence="7">Binds 1 zinc ion.</text>
</comment>
<proteinExistence type="inferred from homology"/>
<evidence type="ECO:0000259" key="8">
    <source>
        <dbReference type="SMART" id="SM00731"/>
    </source>
</evidence>
<evidence type="ECO:0000256" key="6">
    <source>
        <dbReference type="ARBA" id="ARBA00022833"/>
    </source>
</evidence>
<evidence type="ECO:0000256" key="4">
    <source>
        <dbReference type="ARBA" id="ARBA00022490"/>
    </source>
</evidence>
<dbReference type="Pfam" id="PF17283">
    <property type="entry name" value="Zn_ribbon_SprT"/>
    <property type="match status" value="1"/>
</dbReference>
<dbReference type="PANTHER" id="PTHR38773">
    <property type="entry name" value="PROTEIN SPRT"/>
    <property type="match status" value="1"/>
</dbReference>
<keyword evidence="10" id="KW-1185">Reference proteome</keyword>
<dbReference type="Pfam" id="PF10263">
    <property type="entry name" value="SprT-like"/>
    <property type="match status" value="1"/>
</dbReference>
<gene>
    <name evidence="7" type="primary">sprT</name>
    <name evidence="9" type="ORF">JQC93_16145</name>
</gene>
<dbReference type="HAMAP" id="MF_00746">
    <property type="entry name" value="SprT"/>
    <property type="match status" value="1"/>
</dbReference>
<dbReference type="InterPro" id="IPR006640">
    <property type="entry name" value="SprT-like_domain"/>
</dbReference>
<reference evidence="9 10" key="1">
    <citation type="submission" date="2021-02" db="EMBL/GenBank/DDBJ databases">
        <authorList>
            <person name="Park J.-S."/>
        </authorList>
    </citation>
    <scope>NUCLEOTIDE SEQUENCE [LARGE SCALE GENOMIC DNA]</scope>
    <source>
        <strain evidence="9 10">188UL20-2</strain>
    </source>
</reference>
<dbReference type="InterPro" id="IPR023483">
    <property type="entry name" value="Uncharacterised_SprT"/>
</dbReference>